<organism evidence="13 14">
    <name type="scientific">Cryobacterium arcticum</name>
    <dbReference type="NCBI Taxonomy" id="670052"/>
    <lineage>
        <taxon>Bacteria</taxon>
        <taxon>Bacillati</taxon>
        <taxon>Actinomycetota</taxon>
        <taxon>Actinomycetes</taxon>
        <taxon>Micrococcales</taxon>
        <taxon>Microbacteriaceae</taxon>
        <taxon>Cryobacterium</taxon>
    </lineage>
</organism>
<evidence type="ECO:0000256" key="1">
    <source>
        <dbReference type="ARBA" id="ARBA00004496"/>
    </source>
</evidence>
<dbReference type="GO" id="GO:0008564">
    <property type="term" value="F:protein-exporting ATPase activity"/>
    <property type="evidence" value="ECO:0007669"/>
    <property type="project" value="UniProtKB-EC"/>
</dbReference>
<evidence type="ECO:0000313" key="14">
    <source>
        <dbReference type="Proteomes" id="UP000092582"/>
    </source>
</evidence>
<dbReference type="InterPro" id="IPR050053">
    <property type="entry name" value="ATPase_alpha/beta_chains"/>
</dbReference>
<dbReference type="GO" id="GO:0005524">
    <property type="term" value="F:ATP binding"/>
    <property type="evidence" value="ECO:0007669"/>
    <property type="project" value="UniProtKB-KW"/>
</dbReference>
<dbReference type="Gene3D" id="3.40.50.12240">
    <property type="match status" value="1"/>
</dbReference>
<dbReference type="InterPro" id="IPR040627">
    <property type="entry name" value="T3SS_ATPase_C"/>
</dbReference>
<dbReference type="OrthoDB" id="9801639at2"/>
<evidence type="ECO:0000256" key="6">
    <source>
        <dbReference type="ARBA" id="ARBA00022840"/>
    </source>
</evidence>
<dbReference type="InterPro" id="IPR005714">
    <property type="entry name" value="ATPase_T3SS_FliI/YscN"/>
</dbReference>
<dbReference type="EMBL" id="CP016282">
    <property type="protein sequence ID" value="ANP72472.1"/>
    <property type="molecule type" value="Genomic_DNA"/>
</dbReference>
<dbReference type="PROSITE" id="PS00152">
    <property type="entry name" value="ATPASE_ALPHA_BETA"/>
    <property type="match status" value="1"/>
</dbReference>
<dbReference type="FunFam" id="3.40.50.12240:FF:000002">
    <property type="entry name" value="Flagellum-specific ATP synthase FliI"/>
    <property type="match status" value="1"/>
</dbReference>
<dbReference type="CDD" id="cd01136">
    <property type="entry name" value="ATPase_flagellum-secretory_path_III"/>
    <property type="match status" value="1"/>
</dbReference>
<keyword evidence="7" id="KW-0653">Protein transport</keyword>
<comment type="catalytic activity">
    <reaction evidence="11">
        <text>ATP + H2O + cellular proteinSide 1 = ADP + phosphate + cellular proteinSide 2.</text>
        <dbReference type="EC" id="7.4.2.8"/>
    </reaction>
</comment>
<keyword evidence="9" id="KW-0472">Membrane</keyword>
<dbReference type="InterPro" id="IPR020003">
    <property type="entry name" value="ATPase_a/bsu_AS"/>
</dbReference>
<dbReference type="KEGG" id="cart:PA27867_1515"/>
<dbReference type="GO" id="GO:0005737">
    <property type="term" value="C:cytoplasm"/>
    <property type="evidence" value="ECO:0007669"/>
    <property type="project" value="UniProtKB-SubCell"/>
</dbReference>
<accession>A0A1B1BIQ3</accession>
<feature type="domain" description="AAA+ ATPase" evidence="12">
    <location>
        <begin position="184"/>
        <end position="365"/>
    </location>
</feature>
<keyword evidence="14" id="KW-1185">Reference proteome</keyword>
<keyword evidence="6" id="KW-0067">ATP-binding</keyword>
<name>A0A1B1BIQ3_9MICO</name>
<proteinExistence type="predicted"/>
<dbReference type="GO" id="GO:0030254">
    <property type="term" value="P:protein secretion by the type III secretion system"/>
    <property type="evidence" value="ECO:0007669"/>
    <property type="project" value="InterPro"/>
</dbReference>
<evidence type="ECO:0000256" key="8">
    <source>
        <dbReference type="ARBA" id="ARBA00022967"/>
    </source>
</evidence>
<keyword evidence="10" id="KW-0139">CF(1)</keyword>
<dbReference type="InterPro" id="IPR000194">
    <property type="entry name" value="ATPase_F1/V1/A1_a/bsu_nucl-bd"/>
</dbReference>
<gene>
    <name evidence="13" type="ORF">PA27867_1515</name>
</gene>
<dbReference type="Pfam" id="PF00006">
    <property type="entry name" value="ATP-synt_ab"/>
    <property type="match status" value="1"/>
</dbReference>
<sequence>MSLTRPDTTERLARAVAAARPERVGVVSSIVGLSVDVRGLNGAIGDLVTIGGATGAATGGSFTTAAQGTGTGADVPAGEAGVDAEVVATTPDGMRCMPLARLTGIRVGDPVRTSRTGYLVPTGAGLLGRVIDGLGRPIDGKGPLVDPRRVPLDHDSPSAMARSRIHSPLQLGVRVLDTLTTVGKGQRMGLFAGSGVGKSSLLSMIARGTDAEVSVIALVGERGREVREFLEDDLGEDGLARSIVVVSTSDEPAMMRLRAAFVATRIAESFRDRGADVMLMMDSLTRVAMAQREIGLSAGEPPATRGYPPSTFSLLARLLERAGTDQVGSITGIYTVLVDGDDHNEPIADAARSILDGHVVLDRTLAVLGHFPAVDALASISRVASRVTTPQQAESASRLRAVLAARRAAQDLLDVGAYRRGTNPLVDAAVEHDAAITAFLRQRIDEHTPADQAWTRLAELAALLGGDQ</sequence>
<keyword evidence="8" id="KW-1278">Translocase</keyword>
<dbReference type="STRING" id="670052.PA27867_1515"/>
<dbReference type="GO" id="GO:0030257">
    <property type="term" value="C:type III protein secretion system complex"/>
    <property type="evidence" value="ECO:0007669"/>
    <property type="project" value="InterPro"/>
</dbReference>
<comment type="subcellular location">
    <subcellularLocation>
        <location evidence="1">Cytoplasm</location>
    </subcellularLocation>
</comment>
<dbReference type="NCBIfam" id="TIGR01026">
    <property type="entry name" value="fliI_yscN"/>
    <property type="match status" value="1"/>
</dbReference>
<dbReference type="Proteomes" id="UP000092582">
    <property type="component" value="Chromosome 1"/>
</dbReference>
<dbReference type="PANTHER" id="PTHR15184">
    <property type="entry name" value="ATP SYNTHASE"/>
    <property type="match status" value="1"/>
</dbReference>
<evidence type="ECO:0000256" key="4">
    <source>
        <dbReference type="ARBA" id="ARBA00022490"/>
    </source>
</evidence>
<dbReference type="Pfam" id="PF18269">
    <property type="entry name" value="T3SS_ATPase_C"/>
    <property type="match status" value="1"/>
</dbReference>
<keyword evidence="2" id="KW-0813">Transport</keyword>
<dbReference type="RefSeq" id="WP_066594981.1">
    <property type="nucleotide sequence ID" value="NZ_CP016282.1"/>
</dbReference>
<dbReference type="GO" id="GO:0046933">
    <property type="term" value="F:proton-transporting ATP synthase activity, rotational mechanism"/>
    <property type="evidence" value="ECO:0007669"/>
    <property type="project" value="TreeGrafter"/>
</dbReference>
<dbReference type="PATRIC" id="fig|670052.7.peg.1571"/>
<evidence type="ECO:0000256" key="2">
    <source>
        <dbReference type="ARBA" id="ARBA00022448"/>
    </source>
</evidence>
<evidence type="ECO:0000313" key="13">
    <source>
        <dbReference type="EMBL" id="ANP72472.1"/>
    </source>
</evidence>
<keyword evidence="3" id="KW-1003">Cell membrane</keyword>
<dbReference type="InterPro" id="IPR027417">
    <property type="entry name" value="P-loop_NTPase"/>
</dbReference>
<dbReference type="InterPro" id="IPR003593">
    <property type="entry name" value="AAA+_ATPase"/>
</dbReference>
<dbReference type="PANTHER" id="PTHR15184:SF9">
    <property type="entry name" value="SPI-1 TYPE 3 SECRETION SYSTEM ATPASE"/>
    <property type="match status" value="1"/>
</dbReference>
<evidence type="ECO:0000256" key="9">
    <source>
        <dbReference type="ARBA" id="ARBA00023136"/>
    </source>
</evidence>
<keyword evidence="10" id="KW-0066">ATP synthesis</keyword>
<keyword evidence="4" id="KW-0963">Cytoplasm</keyword>
<dbReference type="AlphaFoldDB" id="A0A1B1BIQ3"/>
<protein>
    <submittedName>
        <fullName evidence="13">ATP synthase</fullName>
    </submittedName>
</protein>
<keyword evidence="5" id="KW-0547">Nucleotide-binding</keyword>
<evidence type="ECO:0000256" key="5">
    <source>
        <dbReference type="ARBA" id="ARBA00022741"/>
    </source>
</evidence>
<dbReference type="SUPFAM" id="SSF52540">
    <property type="entry name" value="P-loop containing nucleoside triphosphate hydrolases"/>
    <property type="match status" value="1"/>
</dbReference>
<evidence type="ECO:0000256" key="3">
    <source>
        <dbReference type="ARBA" id="ARBA00022475"/>
    </source>
</evidence>
<evidence type="ECO:0000256" key="10">
    <source>
        <dbReference type="ARBA" id="ARBA00023196"/>
    </source>
</evidence>
<reference evidence="13 14" key="1">
    <citation type="submission" date="2016-06" db="EMBL/GenBank/DDBJ databases">
        <title>Genome sequencing of Cryobacterium arcticum PAMC 27867.</title>
        <authorList>
            <person name="Lee J."/>
            <person name="Kim O.-S."/>
        </authorList>
    </citation>
    <scope>NUCLEOTIDE SEQUENCE [LARGE SCALE GENOMIC DNA]</scope>
    <source>
        <strain evidence="13 14">PAMC 27867</strain>
    </source>
</reference>
<dbReference type="SMART" id="SM00382">
    <property type="entry name" value="AAA"/>
    <property type="match status" value="1"/>
</dbReference>
<dbReference type="GO" id="GO:0045259">
    <property type="term" value="C:proton-transporting ATP synthase complex"/>
    <property type="evidence" value="ECO:0007669"/>
    <property type="project" value="UniProtKB-KW"/>
</dbReference>
<evidence type="ECO:0000256" key="11">
    <source>
        <dbReference type="ARBA" id="ARBA00034006"/>
    </source>
</evidence>
<evidence type="ECO:0000256" key="7">
    <source>
        <dbReference type="ARBA" id="ARBA00022927"/>
    </source>
</evidence>
<evidence type="ECO:0000259" key="12">
    <source>
        <dbReference type="SMART" id="SM00382"/>
    </source>
</evidence>
<dbReference type="GO" id="GO:0016887">
    <property type="term" value="F:ATP hydrolysis activity"/>
    <property type="evidence" value="ECO:0007669"/>
    <property type="project" value="InterPro"/>
</dbReference>